<dbReference type="RefSeq" id="WP_006889801.1">
    <property type="nucleotide sequence ID" value="NZ_JH109152.1"/>
</dbReference>
<gene>
    <name evidence="2" type="ORF">Mettu_0615</name>
</gene>
<evidence type="ECO:0000256" key="1">
    <source>
        <dbReference type="SAM" id="MobiDB-lite"/>
    </source>
</evidence>
<organism evidence="2 3">
    <name type="scientific">Methylobacter tundripaludum (strain ATCC BAA-1195 / DSM 17260 / SV96)</name>
    <dbReference type="NCBI Taxonomy" id="697282"/>
    <lineage>
        <taxon>Bacteria</taxon>
        <taxon>Pseudomonadati</taxon>
        <taxon>Pseudomonadota</taxon>
        <taxon>Gammaproteobacteria</taxon>
        <taxon>Methylococcales</taxon>
        <taxon>Methylococcaceae</taxon>
        <taxon>Methylobacter</taxon>
    </lineage>
</organism>
<name>G3IW15_METTV</name>
<dbReference type="eggNOG" id="COG5483">
    <property type="taxonomic scope" value="Bacteria"/>
</dbReference>
<dbReference type="PANTHER" id="PTHR39337:SF1">
    <property type="entry name" value="BLR5642 PROTEIN"/>
    <property type="match status" value="1"/>
</dbReference>
<dbReference type="AlphaFoldDB" id="G3IW15"/>
<dbReference type="EMBL" id="JH109152">
    <property type="protein sequence ID" value="EGW21826.1"/>
    <property type="molecule type" value="Genomic_DNA"/>
</dbReference>
<protein>
    <recommendedName>
        <fullName evidence="4">DNA repair protein</fullName>
    </recommendedName>
</protein>
<dbReference type="InterPro" id="IPR007438">
    <property type="entry name" value="DUF488"/>
</dbReference>
<proteinExistence type="predicted"/>
<dbReference type="PIRSF" id="PIRSF024492">
    <property type="entry name" value="UCP024492"/>
    <property type="match status" value="1"/>
</dbReference>
<accession>G3IW15</accession>
<reference evidence="2 3" key="1">
    <citation type="submission" date="2011-06" db="EMBL/GenBank/DDBJ databases">
        <title>Genomic sequence of Methylobacter tundripaludum SV96.</title>
        <authorList>
            <consortium name="US DOE Joint Genome Institute"/>
            <person name="Lucas S."/>
            <person name="Han J."/>
            <person name="Lapidus A."/>
            <person name="Cheng J.-F."/>
            <person name="Goodwin L."/>
            <person name="Pitluck S."/>
            <person name="Held B."/>
            <person name="Detter J.C."/>
            <person name="Han C."/>
            <person name="Tapia R."/>
            <person name="Land M."/>
            <person name="Hauser L."/>
            <person name="Kyrpides N."/>
            <person name="Ivanova N."/>
            <person name="Ovchinnikova G."/>
            <person name="Pagani I."/>
            <person name="Klotz M.G."/>
            <person name="Dispirito A.A."/>
            <person name="Murrell J.C."/>
            <person name="Dunfield P."/>
            <person name="Kalyuzhnaya M.G."/>
            <person name="Svenning M."/>
            <person name="Trotsenko Y.A."/>
            <person name="Stein L.Y."/>
            <person name="Woyke T."/>
        </authorList>
    </citation>
    <scope>NUCLEOTIDE SEQUENCE [LARGE SCALE GENOMIC DNA]</scope>
    <source>
        <strain evidence="3">ATCC BAA-1195 / DSM 17260 / SV96</strain>
    </source>
</reference>
<evidence type="ECO:0000313" key="3">
    <source>
        <dbReference type="Proteomes" id="UP000004664"/>
    </source>
</evidence>
<evidence type="ECO:0008006" key="4">
    <source>
        <dbReference type="Google" id="ProtNLM"/>
    </source>
</evidence>
<dbReference type="OrthoDB" id="9789109at2"/>
<keyword evidence="3" id="KW-1185">Reference proteome</keyword>
<dbReference type="PANTHER" id="PTHR39337">
    <property type="entry name" value="BLR5642 PROTEIN"/>
    <property type="match status" value="1"/>
</dbReference>
<feature type="region of interest" description="Disordered" evidence="1">
    <location>
        <begin position="178"/>
        <end position="205"/>
    </location>
</feature>
<dbReference type="Pfam" id="PF04343">
    <property type="entry name" value="DUF488"/>
    <property type="match status" value="1"/>
</dbReference>
<dbReference type="InterPro" id="IPR014519">
    <property type="entry name" value="UCP024492"/>
</dbReference>
<dbReference type="STRING" id="697282.Mettu_0615"/>
<sequence>MPKENPSPLVMTIGHSTHTLEEFIRLLQAHGATCVVDVRTLPCSRHNPQFNKATLQRSLKKAGLEYVHMPGLGGLRHAKSDSLNVGWHNASFRGFADYMQTPEFAQNLEELISRANQDQIVLMCAEAVPWRCHRSLIADALLVRGIRTEDIMSATHRQVHTLTAFANVRDSSITYPSEDFGNTQMQPATKHARPKSVTKIMPKED</sequence>
<feature type="compositionally biased region" description="Polar residues" evidence="1">
    <location>
        <begin position="178"/>
        <end position="187"/>
    </location>
</feature>
<dbReference type="HOGENOM" id="CLU_077467_0_1_6"/>
<dbReference type="Proteomes" id="UP000004664">
    <property type="component" value="Unassembled WGS sequence"/>
</dbReference>
<evidence type="ECO:0000313" key="2">
    <source>
        <dbReference type="EMBL" id="EGW21826.1"/>
    </source>
</evidence>